<comment type="catalytic activity">
    <reaction evidence="1">
        <text>Hydrolysis of DNA containing ring-opened 7-methylguanine residues, releasing 2,6-diamino-4-hydroxy-5-(N-methyl)formamidopyrimidine.</text>
        <dbReference type="EC" id="3.2.2.23"/>
    </reaction>
</comment>
<dbReference type="PANTHER" id="PTHR22993">
    <property type="entry name" value="FORMAMIDOPYRIMIDINE-DNA GLYCOSYLASE"/>
    <property type="match status" value="1"/>
</dbReference>
<proteinExistence type="inferred from homology"/>
<dbReference type="AlphaFoldDB" id="A0A4Q1QKI1"/>
<dbReference type="GO" id="GO:0003684">
    <property type="term" value="F:damaged DNA binding"/>
    <property type="evidence" value="ECO:0007669"/>
    <property type="project" value="InterPro"/>
</dbReference>
<dbReference type="EMBL" id="SDIF01000104">
    <property type="protein sequence ID" value="RXS61249.1"/>
    <property type="molecule type" value="Genomic_DNA"/>
</dbReference>
<comment type="caution">
    <text evidence="17">The sequence shown here is derived from an EMBL/GenBank/DDBJ whole genome shotgun (WGS) entry which is preliminary data.</text>
</comment>
<dbReference type="Proteomes" id="UP000289482">
    <property type="component" value="Unassembled WGS sequence"/>
</dbReference>
<reference evidence="17 18" key="1">
    <citation type="submission" date="2019-01" db="EMBL/GenBank/DDBJ databases">
        <title>Draft genome sequences of the type strain Streptomyces sioyaensis DSM 40032 and its novel strain, TM32, a thermotolerant antibiotics-producing actinobacterium.</title>
        <authorList>
            <person name="Nakaew N."/>
            <person name="Lumyong S."/>
            <person name="Sloan W.T."/>
            <person name="Sungthong R."/>
        </authorList>
    </citation>
    <scope>NUCLEOTIDE SEQUENCE [LARGE SCALE GENOMIC DNA]</scope>
    <source>
        <strain evidence="17 18">DSM 40032</strain>
    </source>
</reference>
<dbReference type="RefSeq" id="WP_129250268.1">
    <property type="nucleotide sequence ID" value="NZ_JABZEL010000016.1"/>
</dbReference>
<evidence type="ECO:0000256" key="5">
    <source>
        <dbReference type="ARBA" id="ARBA00022763"/>
    </source>
</evidence>
<dbReference type="Pfam" id="PF06827">
    <property type="entry name" value="zf-FPG_IleRS"/>
    <property type="match status" value="1"/>
</dbReference>
<sequence length="289" mass="31184">MPELPEVESLARLLDERLAGRAVGRVHAVAVHALKTYDPPLTALEGRSFGEVRRHGKFLDLRVGELHLVLHLGRAGWVRWSDKLPAVPPRPGKGPLALRVRLGEPDDGSGFEVTEAGSQKHLAVYVVRDPQEVAGVARLGPDPLAEGFTLEVFGGLLDGERRQIKGVLRDQSVLAGIGNAYSDEILHTARLSPFKPAGALGADEVARLYEAIGATLGEAVERARGTAFKDLKSEKKSGLRVHGRKGEACPVCGDTIREVSFSDSSLQYCPTCQTGGKILADRRLSRLLK</sequence>
<dbReference type="PROSITE" id="PS51066">
    <property type="entry name" value="ZF_FPG_2"/>
    <property type="match status" value="1"/>
</dbReference>
<dbReference type="Gene3D" id="3.20.190.10">
    <property type="entry name" value="MutM-like, N-terminal"/>
    <property type="match status" value="1"/>
</dbReference>
<gene>
    <name evidence="17" type="ORF">EST54_26650</name>
</gene>
<dbReference type="SUPFAM" id="SSF57716">
    <property type="entry name" value="Glucocorticoid receptor-like (DNA-binding domain)"/>
    <property type="match status" value="1"/>
</dbReference>
<keyword evidence="8" id="KW-0862">Zinc</keyword>
<evidence type="ECO:0000256" key="13">
    <source>
        <dbReference type="ARBA" id="ARBA00023295"/>
    </source>
</evidence>
<evidence type="ECO:0000259" key="15">
    <source>
        <dbReference type="PROSITE" id="PS51066"/>
    </source>
</evidence>
<dbReference type="Pfam" id="PF01149">
    <property type="entry name" value="Fapy_DNA_glyco"/>
    <property type="match status" value="1"/>
</dbReference>
<keyword evidence="4" id="KW-0479">Metal-binding</keyword>
<evidence type="ECO:0000256" key="12">
    <source>
        <dbReference type="ARBA" id="ARBA00023268"/>
    </source>
</evidence>
<evidence type="ECO:0000256" key="2">
    <source>
        <dbReference type="ARBA" id="ARBA00001947"/>
    </source>
</evidence>
<keyword evidence="10" id="KW-0234">DNA repair</keyword>
<evidence type="ECO:0000256" key="1">
    <source>
        <dbReference type="ARBA" id="ARBA00001668"/>
    </source>
</evidence>
<evidence type="ECO:0000256" key="8">
    <source>
        <dbReference type="ARBA" id="ARBA00022833"/>
    </source>
</evidence>
<dbReference type="GO" id="GO:0008270">
    <property type="term" value="F:zinc ion binding"/>
    <property type="evidence" value="ECO:0007669"/>
    <property type="project" value="UniProtKB-KW"/>
</dbReference>
<keyword evidence="5" id="KW-0227">DNA damage</keyword>
<keyword evidence="7" id="KW-0378">Hydrolase</keyword>
<protein>
    <submittedName>
        <fullName evidence="17">Fpg/Nei family DNA glycosylase</fullName>
    </submittedName>
</protein>
<dbReference type="InterPro" id="IPR000214">
    <property type="entry name" value="Znf_DNA_glyclase/AP_lyase"/>
</dbReference>
<keyword evidence="9" id="KW-0238">DNA-binding</keyword>
<dbReference type="SMART" id="SM00898">
    <property type="entry name" value="Fapy_DNA_glyco"/>
    <property type="match status" value="1"/>
</dbReference>
<feature type="domain" description="Formamidopyrimidine-DNA glycosylase catalytic" evidence="16">
    <location>
        <begin position="2"/>
        <end position="93"/>
    </location>
</feature>
<dbReference type="SUPFAM" id="SSF46946">
    <property type="entry name" value="S13-like H2TH domain"/>
    <property type="match status" value="1"/>
</dbReference>
<dbReference type="PANTHER" id="PTHR22993:SF9">
    <property type="entry name" value="FORMAMIDOPYRIMIDINE-DNA GLYCOSYLASE"/>
    <property type="match status" value="1"/>
</dbReference>
<dbReference type="Pfam" id="PF06831">
    <property type="entry name" value="H2TH"/>
    <property type="match status" value="1"/>
</dbReference>
<dbReference type="SUPFAM" id="SSF81624">
    <property type="entry name" value="N-terminal domain of MutM-like DNA repair proteins"/>
    <property type="match status" value="1"/>
</dbReference>
<dbReference type="InterPro" id="IPR035937">
    <property type="entry name" value="FPG_N"/>
</dbReference>
<dbReference type="GO" id="GO:0006284">
    <property type="term" value="P:base-excision repair"/>
    <property type="evidence" value="ECO:0007669"/>
    <property type="project" value="InterPro"/>
</dbReference>
<dbReference type="InterPro" id="IPR010979">
    <property type="entry name" value="Ribosomal_uS13-like_H2TH"/>
</dbReference>
<evidence type="ECO:0000256" key="9">
    <source>
        <dbReference type="ARBA" id="ARBA00023125"/>
    </source>
</evidence>
<evidence type="ECO:0000313" key="17">
    <source>
        <dbReference type="EMBL" id="RXS61249.1"/>
    </source>
</evidence>
<comment type="cofactor">
    <cofactor evidence="2">
        <name>Zn(2+)</name>
        <dbReference type="ChEBI" id="CHEBI:29105"/>
    </cofactor>
</comment>
<evidence type="ECO:0000256" key="14">
    <source>
        <dbReference type="PROSITE-ProRule" id="PRU00391"/>
    </source>
</evidence>
<accession>A0A4Q1QKI1</accession>
<evidence type="ECO:0000313" key="18">
    <source>
        <dbReference type="Proteomes" id="UP000289482"/>
    </source>
</evidence>
<dbReference type="GO" id="GO:0016829">
    <property type="term" value="F:lyase activity"/>
    <property type="evidence" value="ECO:0007669"/>
    <property type="project" value="UniProtKB-KW"/>
</dbReference>
<keyword evidence="13" id="KW-0326">Glycosidase</keyword>
<dbReference type="GeneID" id="95781493"/>
<evidence type="ECO:0000256" key="10">
    <source>
        <dbReference type="ARBA" id="ARBA00023204"/>
    </source>
</evidence>
<name>A0A4Q1QKI1_9ACTN</name>
<keyword evidence="11" id="KW-0456">Lyase</keyword>
<dbReference type="InterPro" id="IPR015886">
    <property type="entry name" value="H2TH_FPG"/>
</dbReference>
<evidence type="ECO:0000259" key="16">
    <source>
        <dbReference type="PROSITE" id="PS51068"/>
    </source>
</evidence>
<dbReference type="InterPro" id="IPR010663">
    <property type="entry name" value="Znf_FPG/IleRS"/>
</dbReference>
<dbReference type="Gene3D" id="1.10.8.50">
    <property type="match status" value="1"/>
</dbReference>
<evidence type="ECO:0000256" key="6">
    <source>
        <dbReference type="ARBA" id="ARBA00022771"/>
    </source>
</evidence>
<evidence type="ECO:0000256" key="7">
    <source>
        <dbReference type="ARBA" id="ARBA00022801"/>
    </source>
</evidence>
<dbReference type="SMART" id="SM01232">
    <property type="entry name" value="H2TH"/>
    <property type="match status" value="1"/>
</dbReference>
<comment type="similarity">
    <text evidence="3">Belongs to the FPG family.</text>
</comment>
<evidence type="ECO:0000256" key="3">
    <source>
        <dbReference type="ARBA" id="ARBA00009409"/>
    </source>
</evidence>
<evidence type="ECO:0000256" key="11">
    <source>
        <dbReference type="ARBA" id="ARBA00023239"/>
    </source>
</evidence>
<dbReference type="CDD" id="cd08973">
    <property type="entry name" value="BaFpgNei_N_1"/>
    <property type="match status" value="1"/>
</dbReference>
<keyword evidence="18" id="KW-1185">Reference proteome</keyword>
<evidence type="ECO:0000256" key="4">
    <source>
        <dbReference type="ARBA" id="ARBA00022723"/>
    </source>
</evidence>
<dbReference type="PROSITE" id="PS51068">
    <property type="entry name" value="FPG_CAT"/>
    <property type="match status" value="1"/>
</dbReference>
<dbReference type="InterPro" id="IPR012319">
    <property type="entry name" value="FPG_cat"/>
</dbReference>
<keyword evidence="12" id="KW-0511">Multifunctional enzyme</keyword>
<dbReference type="GO" id="GO:0003906">
    <property type="term" value="F:DNA-(apurinic or apyrimidinic site) endonuclease activity"/>
    <property type="evidence" value="ECO:0007669"/>
    <property type="project" value="InterPro"/>
</dbReference>
<organism evidence="17 18">
    <name type="scientific">Streptomyces sioyaensis</name>
    <dbReference type="NCBI Taxonomy" id="67364"/>
    <lineage>
        <taxon>Bacteria</taxon>
        <taxon>Bacillati</taxon>
        <taxon>Actinomycetota</taxon>
        <taxon>Actinomycetes</taxon>
        <taxon>Kitasatosporales</taxon>
        <taxon>Streptomycetaceae</taxon>
        <taxon>Streptomyces</taxon>
    </lineage>
</organism>
<keyword evidence="6 14" id="KW-0863">Zinc-finger</keyword>
<feature type="domain" description="FPG-type" evidence="15">
    <location>
        <begin position="240"/>
        <end position="274"/>
    </location>
</feature>
<dbReference type="GO" id="GO:0034039">
    <property type="term" value="F:8-oxo-7,8-dihydroguanine DNA N-glycosylase activity"/>
    <property type="evidence" value="ECO:0007669"/>
    <property type="project" value="TreeGrafter"/>
</dbReference>